<feature type="signal peptide" evidence="6">
    <location>
        <begin position="1"/>
        <end position="22"/>
    </location>
</feature>
<reference evidence="8 9" key="1">
    <citation type="journal article" date="2022" name="Res Sq">
        <title>Evolution of multicellular longitudinally dividing oral cavity symbionts (Neisseriaceae).</title>
        <authorList>
            <person name="Nyongesa S."/>
            <person name="Weber P."/>
            <person name="Bernet E."/>
            <person name="Pullido F."/>
            <person name="Nieckarz M."/>
            <person name="Delaby M."/>
            <person name="Nieves C."/>
            <person name="Viehboeck T."/>
            <person name="Krause N."/>
            <person name="Rivera-Millot A."/>
            <person name="Nakamura A."/>
            <person name="Vischer N."/>
            <person name="VanNieuwenhze M."/>
            <person name="Brun Y."/>
            <person name="Cava F."/>
            <person name="Bulgheresi S."/>
            <person name="Veyrier F."/>
        </authorList>
    </citation>
    <scope>NUCLEOTIDE SEQUENCE [LARGE SCALE GENOMIC DNA]</scope>
    <source>
        <strain evidence="8 9">SN4</strain>
    </source>
</reference>
<comment type="subcellular location">
    <subcellularLocation>
        <location evidence="5">Periplasm</location>
    </subcellularLocation>
</comment>
<keyword evidence="9" id="KW-1185">Reference proteome</keyword>
<dbReference type="SUPFAM" id="SSF52833">
    <property type="entry name" value="Thioredoxin-like"/>
    <property type="match status" value="1"/>
</dbReference>
<keyword evidence="2 6" id="KW-0732">Signal</keyword>
<feature type="domain" description="DSBA-like thioredoxin" evidence="7">
    <location>
        <begin position="92"/>
        <end position="194"/>
    </location>
</feature>
<dbReference type="InterPro" id="IPR023205">
    <property type="entry name" value="DsbA/DsbL"/>
</dbReference>
<keyword evidence="3 5" id="KW-1015">Disulfide bond</keyword>
<proteinExistence type="inferred from homology"/>
<gene>
    <name evidence="8" type="ORF">LVJ82_06375</name>
</gene>
<evidence type="ECO:0000313" key="8">
    <source>
        <dbReference type="EMBL" id="UOO90597.1"/>
    </source>
</evidence>
<dbReference type="CDD" id="cd03019">
    <property type="entry name" value="DsbA_DsbA"/>
    <property type="match status" value="1"/>
</dbReference>
<name>A0ABY4EB09_9NEIS</name>
<dbReference type="Gene3D" id="3.40.30.10">
    <property type="entry name" value="Glutaredoxin"/>
    <property type="match status" value="1"/>
</dbReference>
<dbReference type="PANTHER" id="PTHR35891:SF3">
    <property type="entry name" value="THIOL:DISULFIDE INTERCHANGE PROTEIN DSBL"/>
    <property type="match status" value="1"/>
</dbReference>
<evidence type="ECO:0000313" key="9">
    <source>
        <dbReference type="Proteomes" id="UP000832011"/>
    </source>
</evidence>
<dbReference type="InterPro" id="IPR036249">
    <property type="entry name" value="Thioredoxin-like_sf"/>
</dbReference>
<evidence type="ECO:0000256" key="4">
    <source>
        <dbReference type="ARBA" id="ARBA00023284"/>
    </source>
</evidence>
<evidence type="ECO:0000256" key="6">
    <source>
        <dbReference type="SAM" id="SignalP"/>
    </source>
</evidence>
<dbReference type="InterPro" id="IPR050824">
    <property type="entry name" value="Thiol_disulfide_DsbA"/>
</dbReference>
<dbReference type="EMBL" id="CP091511">
    <property type="protein sequence ID" value="UOO90597.1"/>
    <property type="molecule type" value="Genomic_DNA"/>
</dbReference>
<evidence type="ECO:0000256" key="3">
    <source>
        <dbReference type="ARBA" id="ARBA00023157"/>
    </source>
</evidence>
<dbReference type="PANTHER" id="PTHR35891">
    <property type="entry name" value="THIOL:DISULFIDE INTERCHANGE PROTEIN DSBA"/>
    <property type="match status" value="1"/>
</dbReference>
<evidence type="ECO:0000256" key="2">
    <source>
        <dbReference type="ARBA" id="ARBA00022729"/>
    </source>
</evidence>
<keyword evidence="5" id="KW-0574">Periplasm</keyword>
<protein>
    <recommendedName>
        <fullName evidence="5">Thiol:disulfide interchange protein</fullName>
    </recommendedName>
</protein>
<accession>A0ABY4EB09</accession>
<dbReference type="PIRSF" id="PIRSF001488">
    <property type="entry name" value="Tdi_protein"/>
    <property type="match status" value="1"/>
</dbReference>
<dbReference type="Pfam" id="PF01323">
    <property type="entry name" value="DSBA"/>
    <property type="match status" value="1"/>
</dbReference>
<evidence type="ECO:0000256" key="5">
    <source>
        <dbReference type="PIRNR" id="PIRNR001488"/>
    </source>
</evidence>
<comment type="similarity">
    <text evidence="1">Belongs to the thioredoxin family. DsbA subfamily.</text>
</comment>
<dbReference type="RefSeq" id="WP_058304923.1">
    <property type="nucleotide sequence ID" value="NZ_CABKVG010000005.1"/>
</dbReference>
<dbReference type="Proteomes" id="UP000832011">
    <property type="component" value="Chromosome"/>
</dbReference>
<feature type="chain" id="PRO_5045778689" description="Thiol:disulfide interchange protein" evidence="6">
    <location>
        <begin position="23"/>
        <end position="228"/>
    </location>
</feature>
<evidence type="ECO:0000259" key="7">
    <source>
        <dbReference type="Pfam" id="PF01323"/>
    </source>
</evidence>
<dbReference type="InterPro" id="IPR001853">
    <property type="entry name" value="DSBA-like_thioredoxin_dom"/>
</dbReference>
<sequence length="228" mass="25045">MLFKKLMAAAVMTVGMVGVSQAALVEGTDYVVLPEAIPQLQQDKIEVLEFFGYFCIHCKHLEPTMSAHVKTFPTDTYFRGEHVVWRPEHLGLARIAAAVNATGLKAQANPAIFKAVMDDGVDLSNPDTFKQWAEQQTSFDGKKLLAAYNGFQNQVEAKNMAELSTKYKIQGTPTIIVGGKYQLQSQDMGKLDELVQKVRTERGMPAAQAKPVLKVKATGSRLASQANQ</sequence>
<evidence type="ECO:0000256" key="1">
    <source>
        <dbReference type="ARBA" id="ARBA00005791"/>
    </source>
</evidence>
<organism evidence="8 9">
    <name type="scientific">Vitreoscilla massiliensis</name>
    <dbReference type="NCBI Taxonomy" id="1689272"/>
    <lineage>
        <taxon>Bacteria</taxon>
        <taxon>Pseudomonadati</taxon>
        <taxon>Pseudomonadota</taxon>
        <taxon>Betaproteobacteria</taxon>
        <taxon>Neisseriales</taxon>
        <taxon>Neisseriaceae</taxon>
        <taxon>Vitreoscilla</taxon>
    </lineage>
</organism>
<keyword evidence="4" id="KW-0676">Redox-active center</keyword>